<name>A0AAN8YB04_SOLBU</name>
<dbReference type="Proteomes" id="UP001371456">
    <property type="component" value="Unassembled WGS sequence"/>
</dbReference>
<evidence type="ECO:0000313" key="1">
    <source>
        <dbReference type="EMBL" id="KAK6786369.1"/>
    </source>
</evidence>
<reference evidence="1 2" key="1">
    <citation type="submission" date="2024-02" db="EMBL/GenBank/DDBJ databases">
        <title>de novo genome assembly of Solanum bulbocastanum strain 11H21.</title>
        <authorList>
            <person name="Hosaka A.J."/>
        </authorList>
    </citation>
    <scope>NUCLEOTIDE SEQUENCE [LARGE SCALE GENOMIC DNA]</scope>
    <source>
        <tissue evidence="1">Young leaves</tissue>
    </source>
</reference>
<evidence type="ECO:0000313" key="2">
    <source>
        <dbReference type="Proteomes" id="UP001371456"/>
    </source>
</evidence>
<gene>
    <name evidence="1" type="ORF">RDI58_014894</name>
</gene>
<accession>A0AAN8YB04</accession>
<sequence length="65" mass="7455">MLGDGTMIIIVSNLRNLGTLSKIVKNYRFSTNRFGLPLFLPLLIHPQRLRSLPMSMPNLQSMRNQ</sequence>
<dbReference type="EMBL" id="JBANQN010000006">
    <property type="protein sequence ID" value="KAK6786369.1"/>
    <property type="molecule type" value="Genomic_DNA"/>
</dbReference>
<comment type="caution">
    <text evidence="1">The sequence shown here is derived from an EMBL/GenBank/DDBJ whole genome shotgun (WGS) entry which is preliminary data.</text>
</comment>
<dbReference type="AlphaFoldDB" id="A0AAN8YB04"/>
<organism evidence="1 2">
    <name type="scientific">Solanum bulbocastanum</name>
    <name type="common">Wild potato</name>
    <dbReference type="NCBI Taxonomy" id="147425"/>
    <lineage>
        <taxon>Eukaryota</taxon>
        <taxon>Viridiplantae</taxon>
        <taxon>Streptophyta</taxon>
        <taxon>Embryophyta</taxon>
        <taxon>Tracheophyta</taxon>
        <taxon>Spermatophyta</taxon>
        <taxon>Magnoliopsida</taxon>
        <taxon>eudicotyledons</taxon>
        <taxon>Gunneridae</taxon>
        <taxon>Pentapetalae</taxon>
        <taxon>asterids</taxon>
        <taxon>lamiids</taxon>
        <taxon>Solanales</taxon>
        <taxon>Solanaceae</taxon>
        <taxon>Solanoideae</taxon>
        <taxon>Solaneae</taxon>
        <taxon>Solanum</taxon>
    </lineage>
</organism>
<keyword evidence="2" id="KW-1185">Reference proteome</keyword>
<proteinExistence type="predicted"/>
<protein>
    <submittedName>
        <fullName evidence="1">Uncharacterized protein</fullName>
    </submittedName>
</protein>